<dbReference type="Proteomes" id="UP001318682">
    <property type="component" value="Chromosome"/>
</dbReference>
<name>A0ABZ2BUY6_9RHOB</name>
<accession>A0ABZ2BUY6</accession>
<gene>
    <name evidence="1" type="ORF">ROLI_029150</name>
</gene>
<evidence type="ECO:0000313" key="1">
    <source>
        <dbReference type="EMBL" id="WVX49820.1"/>
    </source>
</evidence>
<reference evidence="2" key="1">
    <citation type="submission" date="2024-01" db="EMBL/GenBank/DDBJ databases">
        <title>Roseobacter fucihabitans sp. nov., isolated from the brown alga Fucus spiralis.</title>
        <authorList>
            <person name="Hahnke S."/>
            <person name="Berger M."/>
            <person name="Schlingloff A."/>
            <person name="Athale I."/>
            <person name="Neumann-Schaal M."/>
            <person name="Adenaya A."/>
            <person name="Poehlein A."/>
            <person name="Daniel R."/>
            <person name="Pertersen J."/>
            <person name="Brinkhoff T."/>
        </authorList>
    </citation>
    <scope>NUCLEOTIDE SEQUENCE [LARGE SCALE GENOMIC DNA]</scope>
    <source>
        <strain evidence="2">B14</strain>
    </source>
</reference>
<proteinExistence type="predicted"/>
<organism evidence="1 2">
    <name type="scientific">Roseobacter fucihabitans</name>
    <dbReference type="NCBI Taxonomy" id="1537242"/>
    <lineage>
        <taxon>Bacteria</taxon>
        <taxon>Pseudomonadati</taxon>
        <taxon>Pseudomonadota</taxon>
        <taxon>Alphaproteobacteria</taxon>
        <taxon>Rhodobacterales</taxon>
        <taxon>Roseobacteraceae</taxon>
        <taxon>Roseobacter</taxon>
    </lineage>
</organism>
<keyword evidence="2" id="KW-1185">Reference proteome</keyword>
<sequence>MRLKIGEVLPVARTHIFESRAQAQSYLDKERK</sequence>
<dbReference type="EMBL" id="CP143423">
    <property type="protein sequence ID" value="WVX49820.1"/>
    <property type="molecule type" value="Genomic_DNA"/>
</dbReference>
<evidence type="ECO:0000313" key="2">
    <source>
        <dbReference type="Proteomes" id="UP001318682"/>
    </source>
</evidence>
<protein>
    <submittedName>
        <fullName evidence="1">Uncharacterized protein</fullName>
    </submittedName>
</protein>